<evidence type="ECO:0000313" key="2">
    <source>
        <dbReference type="Proteomes" id="UP001515943"/>
    </source>
</evidence>
<dbReference type="InterPro" id="IPR014747">
    <property type="entry name" value="Bac_photo_RC_H_C"/>
</dbReference>
<dbReference type="EMBL" id="VSRL01000245">
    <property type="protein sequence ID" value="NKE62387.1"/>
    <property type="molecule type" value="Genomic_DNA"/>
</dbReference>
<name>A0ABX1FTQ0_9PSEU</name>
<evidence type="ECO:0000313" key="1">
    <source>
        <dbReference type="EMBL" id="NKE62387.1"/>
    </source>
</evidence>
<organism evidence="1 2">
    <name type="scientific">Lentzea indica</name>
    <dbReference type="NCBI Taxonomy" id="2604800"/>
    <lineage>
        <taxon>Bacteria</taxon>
        <taxon>Bacillati</taxon>
        <taxon>Actinomycetota</taxon>
        <taxon>Actinomycetes</taxon>
        <taxon>Pseudonocardiales</taxon>
        <taxon>Pseudonocardiaceae</taxon>
        <taxon>Lentzea</taxon>
    </lineage>
</organism>
<proteinExistence type="predicted"/>
<dbReference type="RefSeq" id="WP_167979020.1">
    <property type="nucleotide sequence ID" value="NZ_VSRL01000245.1"/>
</dbReference>
<reference evidence="1 2" key="1">
    <citation type="submission" date="2019-08" db="EMBL/GenBank/DDBJ databases">
        <title>Lentzea from Indian Himalayas.</title>
        <authorList>
            <person name="Mandal S."/>
            <person name="Mallick Gupta A."/>
            <person name="Maiti P.K."/>
            <person name="Sarkar J."/>
            <person name="Mandal S."/>
        </authorList>
    </citation>
    <scope>NUCLEOTIDE SEQUENCE [LARGE SCALE GENOMIC DNA]</scope>
    <source>
        <strain evidence="1 2">PSKA42</strain>
    </source>
</reference>
<protein>
    <submittedName>
        <fullName evidence="1">PRC-barrel domain containing protein</fullName>
    </submittedName>
</protein>
<dbReference type="InterPro" id="IPR011033">
    <property type="entry name" value="PRC_barrel-like_sf"/>
</dbReference>
<sequence length="139" mass="16197">MQPVPFVPWMWRDPSWVTGPEHEEQELTQQDLAQRPDTGLIGYEVEATDGGIGKIDEDNAKVPHDCLMVDTGPWIFGRKVVLPVGTVQRVDHEERKVYVDRTKEQIKNAPEYDPDNHDDYRRRTDDYYAESYRVMPPIL</sequence>
<dbReference type="Proteomes" id="UP001515943">
    <property type="component" value="Unassembled WGS sequence"/>
</dbReference>
<dbReference type="SUPFAM" id="SSF50346">
    <property type="entry name" value="PRC-barrel domain"/>
    <property type="match status" value="1"/>
</dbReference>
<comment type="caution">
    <text evidence="1">The sequence shown here is derived from an EMBL/GenBank/DDBJ whole genome shotgun (WGS) entry which is preliminary data.</text>
</comment>
<dbReference type="Gene3D" id="3.90.50.10">
    <property type="entry name" value="Photosynthetic Reaction Center, subunit H, domain 2"/>
    <property type="match status" value="1"/>
</dbReference>
<accession>A0ABX1FTQ0</accession>
<gene>
    <name evidence="1" type="ORF">FXN61_38900</name>
</gene>
<keyword evidence="2" id="KW-1185">Reference proteome</keyword>